<dbReference type="Gene3D" id="1.50.10.10">
    <property type="match status" value="1"/>
</dbReference>
<dbReference type="PANTHER" id="PTHR12654">
    <property type="entry name" value="BILE ACID BETA-GLUCOSIDASE-RELATED"/>
    <property type="match status" value="1"/>
</dbReference>
<dbReference type="SUPFAM" id="SSF48208">
    <property type="entry name" value="Six-hairpin glycosidases"/>
    <property type="match status" value="1"/>
</dbReference>
<dbReference type="InterPro" id="IPR024462">
    <property type="entry name" value="GH116_N"/>
</dbReference>
<evidence type="ECO:0000259" key="1">
    <source>
        <dbReference type="Pfam" id="PF04685"/>
    </source>
</evidence>
<dbReference type="Pfam" id="PF04685">
    <property type="entry name" value="DUF608"/>
    <property type="match status" value="1"/>
</dbReference>
<dbReference type="Pfam" id="PF12215">
    <property type="entry name" value="Glyco_hydr_116N"/>
    <property type="match status" value="1"/>
</dbReference>
<dbReference type="PROSITE" id="PS51318">
    <property type="entry name" value="TAT"/>
    <property type="match status" value="1"/>
</dbReference>
<dbReference type="GO" id="GO:0005975">
    <property type="term" value="P:carbohydrate metabolic process"/>
    <property type="evidence" value="ECO:0007669"/>
    <property type="project" value="InterPro"/>
</dbReference>
<dbReference type="InterPro" id="IPR008928">
    <property type="entry name" value="6-hairpin_glycosidase_sf"/>
</dbReference>
<feature type="domain" description="Glycosyl-hydrolase family 116 N-terminal" evidence="2">
    <location>
        <begin position="64"/>
        <end position="390"/>
    </location>
</feature>
<reference evidence="3" key="1">
    <citation type="submission" date="2020-11" db="EMBL/GenBank/DDBJ databases">
        <title>Bacterial whole genome sequence for Panacibacter sp. DH6.</title>
        <authorList>
            <person name="Le V."/>
            <person name="Ko S."/>
            <person name="Ahn C.-Y."/>
            <person name="Oh H.-M."/>
        </authorList>
    </citation>
    <scope>NUCLEOTIDE SEQUENCE</scope>
    <source>
        <strain evidence="3">DH6</strain>
    </source>
</reference>
<evidence type="ECO:0000259" key="2">
    <source>
        <dbReference type="Pfam" id="PF12215"/>
    </source>
</evidence>
<proteinExistence type="predicted"/>
<accession>A0A931GTB4</accession>
<protein>
    <submittedName>
        <fullName evidence="3">Uncharacterized protein</fullName>
    </submittedName>
</protein>
<gene>
    <name evidence="3" type="ORF">I5907_03870</name>
</gene>
<dbReference type="RefSeq" id="WP_196989411.1">
    <property type="nucleotide sequence ID" value="NZ_JADWYR010000001.1"/>
</dbReference>
<name>A0A931GTB4_9BACT</name>
<sequence length="875" mass="96170">MSKNSNRRSFLKHVGIGSIGTAIVPGVTGAATLPANDKTSGIKTGKVSRAYNAAYTGEHLNRVAFPIGGLGAGMFCMEGTGAISHMSVKNAPDVFNTPPLFAAIAVKQLSNGAKVLEGPVPGWKKFGQKDAGNGATGATTGLPRFRHATFLPRFPFATLDLLDDDLPLQVSVTGWSPFIPGDEDNSGMQVGGMEYTFQNTGAAKLDAVFSFNAANFLREEQSNNSISALQNGFILTGETGKDKTLKTDFAIFTNDDATVINHCWFRGGWWDPLTMAWNAVKNAETPSVSPVEKDAPGASLYVPFSLAQGEKKTIKVMFAWYTPDSLLTFGTPGKKKEPCDAAAGCCNSPADIGLDKYDKDFDAKYYKPWYSSRFKNIRDVCAYWKEHYDALRGRSVLFKNAFFNSTLPPEVLEAVAANLTILKSPTVMRQYDGRLWNWEGCGDSFGCCHGSCTHVWNYAQATAHLFPALERSLRATEFCESQDAQGHQNFRAVLPIQPASHDFHAAADGQLGGIMKVYREWRISGDNEWLKKIYPMVKKSMDYCIRTWDPKGKGIIEEPHHNTYDIEFWGPDGMHCSFYLGALEAFIAMSDYLGRDASAYKALAAKGKSFLETALYDGEYFIQKIQYTGLQAENPATAKSFGGEYSKEAQELLKKEGPKYQYGTGCLSDGILGAWVARMCFLNDPVDSAKIKSHLKAVHKYNLKENLSDHANPQRPAFALGEEGGLLLCSWPKGGKLSLPFVYSDEVWTGIEHQAASHLMLMGSVTEGLEILRASRNRYDGTVRNPFNEYECGHWYARALSSYGYLQALTGLRYDAVEQTLYIDSKVGNFTAFLSAATGFGNVTYKAGKVLVNVVSGTIDIRFLNINGRKTPYNA</sequence>
<organism evidence="3 4">
    <name type="scientific">Panacibacter microcysteis</name>
    <dbReference type="NCBI Taxonomy" id="2793269"/>
    <lineage>
        <taxon>Bacteria</taxon>
        <taxon>Pseudomonadati</taxon>
        <taxon>Bacteroidota</taxon>
        <taxon>Chitinophagia</taxon>
        <taxon>Chitinophagales</taxon>
        <taxon>Chitinophagaceae</taxon>
        <taxon>Panacibacter</taxon>
    </lineage>
</organism>
<dbReference type="PANTHER" id="PTHR12654:SF0">
    <property type="entry name" value="NON-LYSOSOMAL GLUCOSYLCERAMIDASE"/>
    <property type="match status" value="1"/>
</dbReference>
<dbReference type="InterPro" id="IPR052566">
    <property type="entry name" value="Non-lysos_glucosylceramidase"/>
</dbReference>
<dbReference type="GO" id="GO:0004553">
    <property type="term" value="F:hydrolase activity, hydrolyzing O-glycosyl compounds"/>
    <property type="evidence" value="ECO:0007669"/>
    <property type="project" value="InterPro"/>
</dbReference>
<evidence type="ECO:0000313" key="3">
    <source>
        <dbReference type="EMBL" id="MBG9375356.1"/>
    </source>
</evidence>
<dbReference type="EMBL" id="JADWYR010000001">
    <property type="protein sequence ID" value="MBG9375356.1"/>
    <property type="molecule type" value="Genomic_DNA"/>
</dbReference>
<dbReference type="AlphaFoldDB" id="A0A931GTB4"/>
<keyword evidence="4" id="KW-1185">Reference proteome</keyword>
<dbReference type="Proteomes" id="UP000628448">
    <property type="component" value="Unassembled WGS sequence"/>
</dbReference>
<dbReference type="InterPro" id="IPR006311">
    <property type="entry name" value="TAT_signal"/>
</dbReference>
<feature type="domain" description="Glycosyl-hydrolase family 116 catalytic region" evidence="1">
    <location>
        <begin position="501"/>
        <end position="803"/>
    </location>
</feature>
<dbReference type="InterPro" id="IPR012341">
    <property type="entry name" value="6hp_glycosidase-like_sf"/>
</dbReference>
<evidence type="ECO:0000313" key="4">
    <source>
        <dbReference type="Proteomes" id="UP000628448"/>
    </source>
</evidence>
<dbReference type="InterPro" id="IPR006775">
    <property type="entry name" value="GH116_catalytic"/>
</dbReference>
<comment type="caution">
    <text evidence="3">The sequence shown here is derived from an EMBL/GenBank/DDBJ whole genome shotgun (WGS) entry which is preliminary data.</text>
</comment>